<organism evidence="1 2">
    <name type="scientific">Citrifermentans bemidjiense (strain ATCC BAA-1014 / DSM 16622 / JCM 12645 / Bem)</name>
    <name type="common">Geobacter bemidjiensis</name>
    <dbReference type="NCBI Taxonomy" id="404380"/>
    <lineage>
        <taxon>Bacteria</taxon>
        <taxon>Pseudomonadati</taxon>
        <taxon>Thermodesulfobacteriota</taxon>
        <taxon>Desulfuromonadia</taxon>
        <taxon>Geobacterales</taxon>
        <taxon>Geobacteraceae</taxon>
        <taxon>Citrifermentans</taxon>
    </lineage>
</organism>
<dbReference type="KEGG" id="gbm:Gbem_0502"/>
<reference evidence="1 2" key="1">
    <citation type="submission" date="2008-07" db="EMBL/GenBank/DDBJ databases">
        <title>Complete sequence of Geobacter bemidjiensis BEM.</title>
        <authorList>
            <consortium name="US DOE Joint Genome Institute"/>
            <person name="Lucas S."/>
            <person name="Copeland A."/>
            <person name="Lapidus A."/>
            <person name="Glavina del Rio T."/>
            <person name="Dalin E."/>
            <person name="Tice H."/>
            <person name="Bruce D."/>
            <person name="Goodwin L."/>
            <person name="Pitluck S."/>
            <person name="Kiss H."/>
            <person name="Brettin T."/>
            <person name="Detter J.C."/>
            <person name="Han C."/>
            <person name="Kuske C.R."/>
            <person name="Schmutz J."/>
            <person name="Larimer F."/>
            <person name="Land M."/>
            <person name="Hauser L."/>
            <person name="Kyrpides N."/>
            <person name="Lykidis A."/>
            <person name="Lovley D."/>
            <person name="Richardson P."/>
        </authorList>
    </citation>
    <scope>NUCLEOTIDE SEQUENCE [LARGE SCALE GENOMIC DNA]</scope>
    <source>
        <strain evidence="2">ATCC BAA-1014 / DSM 16622 / JCM 12645 / Bem</strain>
    </source>
</reference>
<keyword evidence="2" id="KW-1185">Reference proteome</keyword>
<protein>
    <submittedName>
        <fullName evidence="1">Uncharacterized protein</fullName>
    </submittedName>
</protein>
<gene>
    <name evidence="1" type="ordered locus">Gbem_0502</name>
</gene>
<reference evidence="1 2" key="2">
    <citation type="journal article" date="2010" name="BMC Genomics">
        <title>The genome of Geobacter bemidjiensis, exemplar for the subsurface clade of Geobacter species that predominate in Fe(III)-reducing subsurface environments.</title>
        <authorList>
            <person name="Aklujkar M."/>
            <person name="Young N.D."/>
            <person name="Holmes D."/>
            <person name="Chavan M."/>
            <person name="Risso C."/>
            <person name="Kiss H.E."/>
            <person name="Han C.S."/>
            <person name="Land M.L."/>
            <person name="Lovley D.R."/>
        </authorList>
    </citation>
    <scope>NUCLEOTIDE SEQUENCE [LARGE SCALE GENOMIC DNA]</scope>
    <source>
        <strain evidence="2">ATCC BAA-1014 / DSM 16622 / JCM 12645 / Bem</strain>
    </source>
</reference>
<evidence type="ECO:0000313" key="2">
    <source>
        <dbReference type="Proteomes" id="UP000008825"/>
    </source>
</evidence>
<name>B5ECA3_CITBB</name>
<proteinExistence type="predicted"/>
<dbReference type="HOGENOM" id="CLU_1523039_0_0_7"/>
<dbReference type="EMBL" id="CP001124">
    <property type="protein sequence ID" value="ACH37531.1"/>
    <property type="molecule type" value="Genomic_DNA"/>
</dbReference>
<dbReference type="AlphaFoldDB" id="B5ECA3"/>
<dbReference type="Proteomes" id="UP000008825">
    <property type="component" value="Chromosome"/>
</dbReference>
<sequence length="176" mass="19481">MVEDDDRGVGSRWWKWVCYVQVNATDLELLARQPAMHVCNKVMASNLFLQLTMTSYRVCIMKLFTANSTTKKFMLPLILAVAVFFVTQGIEVPNFSDLLEPQLSLSQKSNGSDTAVVKTLTKCSHIKSIKNVNFSALVSNAFQINSPVVPVTVFQHQSQSFISSVVSILPARAPPA</sequence>
<dbReference type="RefSeq" id="WP_012528938.1">
    <property type="nucleotide sequence ID" value="NC_011146.1"/>
</dbReference>
<accession>B5ECA3</accession>
<dbReference type="STRING" id="404380.Gbem_0502"/>
<evidence type="ECO:0000313" key="1">
    <source>
        <dbReference type="EMBL" id="ACH37531.1"/>
    </source>
</evidence>